<dbReference type="EMBL" id="CAVNYO010000405">
    <property type="protein sequence ID" value="CAK5275235.1"/>
    <property type="molecule type" value="Genomic_DNA"/>
</dbReference>
<evidence type="ECO:0000313" key="1">
    <source>
        <dbReference type="EMBL" id="CAK5262910.1"/>
    </source>
</evidence>
<dbReference type="EMBL" id="CAVNYO010000028">
    <property type="protein sequence ID" value="CAK5262910.1"/>
    <property type="molecule type" value="Genomic_DNA"/>
</dbReference>
<accession>A0AAD2HHC3</accession>
<comment type="caution">
    <text evidence="2">The sequence shown here is derived from an EMBL/GenBank/DDBJ whole genome shotgun (WGS) entry which is preliminary data.</text>
</comment>
<evidence type="ECO:0000313" key="2">
    <source>
        <dbReference type="EMBL" id="CAK5275235.1"/>
    </source>
</evidence>
<dbReference type="GO" id="GO:0006813">
    <property type="term" value="P:potassium ion transport"/>
    <property type="evidence" value="ECO:0007669"/>
    <property type="project" value="TreeGrafter"/>
</dbReference>
<evidence type="ECO:0000313" key="3">
    <source>
        <dbReference type="Proteomes" id="UP001295794"/>
    </source>
</evidence>
<sequence length="273" mass="30224">MSLLPQAAGSMRIIAVPLARTVLPTVPAFYSFRIISPPPVPKPAAAHGFLARRLPEEGLGRWASHKANTTWKSFGKAPDGTWKLRAFRLGERLMDRLDFEEVTLKTIDISIAPKITGKPKDVEVPLLYAPSVHSGPESLENLKSLAEQRIPIHRRGVATWIFLAILSAPLKLIPIIPNLPFYFCAWRSWSHFKAMRAARYLQDLIRVNAIVPRPYPALDGVYAPALSGPSATVFPTATLGKAMKVLSMEPEEAKELLRAHDQVLSRLGTAEKK</sequence>
<dbReference type="GO" id="GO:0005743">
    <property type="term" value="C:mitochondrial inner membrane"/>
    <property type="evidence" value="ECO:0007669"/>
    <property type="project" value="TreeGrafter"/>
</dbReference>
<protein>
    <recommendedName>
        <fullName evidence="4">Mitochondrial K+-H+ exchange-related-domain-containing protein</fullName>
    </recommendedName>
</protein>
<dbReference type="PANTHER" id="PTHR28062:SF1">
    <property type="entry name" value="TRANSMEMBRANE PROTEIN"/>
    <property type="match status" value="1"/>
</dbReference>
<name>A0AAD2HHC3_9AGAR</name>
<keyword evidence="3" id="KW-1185">Reference proteome</keyword>
<proteinExistence type="predicted"/>
<organism evidence="2 3">
    <name type="scientific">Mycena citricolor</name>
    <dbReference type="NCBI Taxonomy" id="2018698"/>
    <lineage>
        <taxon>Eukaryota</taxon>
        <taxon>Fungi</taxon>
        <taxon>Dikarya</taxon>
        <taxon>Basidiomycota</taxon>
        <taxon>Agaricomycotina</taxon>
        <taxon>Agaricomycetes</taxon>
        <taxon>Agaricomycetidae</taxon>
        <taxon>Agaricales</taxon>
        <taxon>Marasmiineae</taxon>
        <taxon>Mycenaceae</taxon>
        <taxon>Mycena</taxon>
    </lineage>
</organism>
<reference evidence="2" key="1">
    <citation type="submission" date="2023-11" db="EMBL/GenBank/DDBJ databases">
        <authorList>
            <person name="De Vega J J."/>
            <person name="De Vega J J."/>
        </authorList>
    </citation>
    <scope>NUCLEOTIDE SEQUENCE</scope>
</reference>
<dbReference type="InterPro" id="IPR018786">
    <property type="entry name" value="Mit_KHE1"/>
</dbReference>
<dbReference type="Proteomes" id="UP001295794">
    <property type="component" value="Unassembled WGS sequence"/>
</dbReference>
<dbReference type="Pfam" id="PF10173">
    <property type="entry name" value="Mit_KHE1"/>
    <property type="match status" value="1"/>
</dbReference>
<dbReference type="GO" id="GO:1902600">
    <property type="term" value="P:proton transmembrane transport"/>
    <property type="evidence" value="ECO:0007669"/>
    <property type="project" value="TreeGrafter"/>
</dbReference>
<gene>
    <name evidence="1" type="ORF">MYCIT1_LOCUS1979</name>
    <name evidence="2" type="ORF">MYCIT1_LOCUS22874</name>
</gene>
<evidence type="ECO:0008006" key="4">
    <source>
        <dbReference type="Google" id="ProtNLM"/>
    </source>
</evidence>
<dbReference type="AlphaFoldDB" id="A0AAD2HHC3"/>
<dbReference type="PANTHER" id="PTHR28062">
    <property type="entry name" value="K+-H+ EXCHANGE-LIKE PROTEIN"/>
    <property type="match status" value="1"/>
</dbReference>